<evidence type="ECO:0000313" key="1">
    <source>
        <dbReference type="EMBL" id="CAG4985768.1"/>
    </source>
</evidence>
<organism evidence="1 2">
    <name type="scientific">Parnassius apollo</name>
    <name type="common">Apollo butterfly</name>
    <name type="synonym">Papilio apollo</name>
    <dbReference type="NCBI Taxonomy" id="110799"/>
    <lineage>
        <taxon>Eukaryota</taxon>
        <taxon>Metazoa</taxon>
        <taxon>Ecdysozoa</taxon>
        <taxon>Arthropoda</taxon>
        <taxon>Hexapoda</taxon>
        <taxon>Insecta</taxon>
        <taxon>Pterygota</taxon>
        <taxon>Neoptera</taxon>
        <taxon>Endopterygota</taxon>
        <taxon>Lepidoptera</taxon>
        <taxon>Glossata</taxon>
        <taxon>Ditrysia</taxon>
        <taxon>Papilionoidea</taxon>
        <taxon>Papilionidae</taxon>
        <taxon>Parnassiinae</taxon>
        <taxon>Parnassini</taxon>
        <taxon>Parnassius</taxon>
        <taxon>Parnassius</taxon>
    </lineage>
</organism>
<dbReference type="EMBL" id="CAJQZP010000795">
    <property type="protein sequence ID" value="CAG4985768.1"/>
    <property type="molecule type" value="Genomic_DNA"/>
</dbReference>
<dbReference type="Proteomes" id="UP000691718">
    <property type="component" value="Unassembled WGS sequence"/>
</dbReference>
<evidence type="ECO:0000313" key="2">
    <source>
        <dbReference type="Proteomes" id="UP000691718"/>
    </source>
</evidence>
<gene>
    <name evidence="1" type="ORF">PAPOLLO_LOCUS11111</name>
</gene>
<keyword evidence="2" id="KW-1185">Reference proteome</keyword>
<reference evidence="1" key="1">
    <citation type="submission" date="2021-04" db="EMBL/GenBank/DDBJ databases">
        <authorList>
            <person name="Tunstrom K."/>
        </authorList>
    </citation>
    <scope>NUCLEOTIDE SEQUENCE</scope>
</reference>
<protein>
    <submittedName>
        <fullName evidence="1">(apollo) hypothetical protein</fullName>
    </submittedName>
</protein>
<sequence>MLERLAAQALGPIELRYVRNQQVMCGAALRAEGHVLHARHVHAGAPRRAGVGPHRTAVRTQPAGDVRRCAAGRAACAACARHLHAGTPHRARAAPYRAAVCTQPAGDMRRGAAGQAARAVRARHVYAGAEI</sequence>
<proteinExistence type="predicted"/>
<dbReference type="AlphaFoldDB" id="A0A8S3WZ06"/>
<accession>A0A8S3WZ06</accession>
<comment type="caution">
    <text evidence="1">The sequence shown here is derived from an EMBL/GenBank/DDBJ whole genome shotgun (WGS) entry which is preliminary data.</text>
</comment>
<name>A0A8S3WZ06_PARAO</name>